<dbReference type="GO" id="GO:0004386">
    <property type="term" value="F:helicase activity"/>
    <property type="evidence" value="ECO:0007669"/>
    <property type="project" value="UniProtKB-KW"/>
</dbReference>
<dbReference type="GO" id="GO:0000965">
    <property type="term" value="P:mitochondrial RNA 3'-end processing"/>
    <property type="evidence" value="ECO:0007669"/>
    <property type="project" value="TreeGrafter"/>
</dbReference>
<feature type="domain" description="ATP-dependent RNA helicase SUV3 DEXQ-box helicase" evidence="5">
    <location>
        <begin position="183"/>
        <end position="246"/>
    </location>
</feature>
<evidence type="ECO:0000256" key="4">
    <source>
        <dbReference type="ARBA" id="ARBA00022840"/>
    </source>
</evidence>
<dbReference type="InterPro" id="IPR055206">
    <property type="entry name" value="DEXQc_SUV3"/>
</dbReference>
<evidence type="ECO:0000259" key="5">
    <source>
        <dbReference type="Pfam" id="PF22527"/>
    </source>
</evidence>
<keyword evidence="2" id="KW-0378">Hydrolase</keyword>
<dbReference type="AlphaFoldDB" id="A0A8J4Q5N9"/>
<name>A0A8J4Q5N9_9ROSI</name>
<evidence type="ECO:0000313" key="6">
    <source>
        <dbReference type="EMBL" id="KAF3942769.1"/>
    </source>
</evidence>
<reference evidence="6" key="1">
    <citation type="submission" date="2020-03" db="EMBL/GenBank/DDBJ databases">
        <title>Castanea mollissima Vanexum genome sequencing.</title>
        <authorList>
            <person name="Staton M."/>
        </authorList>
    </citation>
    <scope>NUCLEOTIDE SEQUENCE</scope>
    <source>
        <tissue evidence="6">Leaf</tissue>
    </source>
</reference>
<dbReference type="InterPro" id="IPR027417">
    <property type="entry name" value="P-loop_NTPase"/>
</dbReference>
<dbReference type="OrthoDB" id="6692397at2759"/>
<dbReference type="GO" id="GO:0045025">
    <property type="term" value="C:mitochondrial degradosome"/>
    <property type="evidence" value="ECO:0007669"/>
    <property type="project" value="TreeGrafter"/>
</dbReference>
<gene>
    <name evidence="6" type="ORF">CMV_030604</name>
</gene>
<keyword evidence="3" id="KW-0347">Helicase</keyword>
<protein>
    <recommendedName>
        <fullName evidence="5">ATP-dependent RNA helicase SUV3 DEXQ-box helicase domain-containing protein</fullName>
    </recommendedName>
</protein>
<dbReference type="Proteomes" id="UP000737018">
    <property type="component" value="Unassembled WGS sequence"/>
</dbReference>
<evidence type="ECO:0000313" key="7">
    <source>
        <dbReference type="Proteomes" id="UP000737018"/>
    </source>
</evidence>
<proteinExistence type="predicted"/>
<keyword evidence="7" id="KW-1185">Reference proteome</keyword>
<dbReference type="Pfam" id="PF22527">
    <property type="entry name" value="DEXQc_Suv3"/>
    <property type="match status" value="1"/>
</dbReference>
<dbReference type="Gene3D" id="3.40.50.300">
    <property type="entry name" value="P-loop containing nucleotide triphosphate hydrolases"/>
    <property type="match status" value="1"/>
</dbReference>
<evidence type="ECO:0000256" key="3">
    <source>
        <dbReference type="ARBA" id="ARBA00022806"/>
    </source>
</evidence>
<evidence type="ECO:0000256" key="2">
    <source>
        <dbReference type="ARBA" id="ARBA00022801"/>
    </source>
</evidence>
<dbReference type="EMBL" id="JRKL02013379">
    <property type="protein sequence ID" value="KAF3942769.1"/>
    <property type="molecule type" value="Genomic_DNA"/>
</dbReference>
<dbReference type="InterPro" id="IPR050699">
    <property type="entry name" value="RNA-DNA_Helicase"/>
</dbReference>
<organism evidence="6 7">
    <name type="scientific">Castanea mollissima</name>
    <name type="common">Chinese chestnut</name>
    <dbReference type="NCBI Taxonomy" id="60419"/>
    <lineage>
        <taxon>Eukaryota</taxon>
        <taxon>Viridiplantae</taxon>
        <taxon>Streptophyta</taxon>
        <taxon>Embryophyta</taxon>
        <taxon>Tracheophyta</taxon>
        <taxon>Spermatophyta</taxon>
        <taxon>Magnoliopsida</taxon>
        <taxon>eudicotyledons</taxon>
        <taxon>Gunneridae</taxon>
        <taxon>Pentapetalae</taxon>
        <taxon>rosids</taxon>
        <taxon>fabids</taxon>
        <taxon>Fagales</taxon>
        <taxon>Fagaceae</taxon>
        <taxon>Castanea</taxon>
    </lineage>
</organism>
<keyword evidence="1" id="KW-0547">Nucleotide-binding</keyword>
<accession>A0A8J4Q5N9</accession>
<dbReference type="PANTHER" id="PTHR12131">
    <property type="entry name" value="ATP-DEPENDENT RNA AND DNA HELICASE"/>
    <property type="match status" value="1"/>
</dbReference>
<comment type="caution">
    <text evidence="6">The sequence shown here is derived from an EMBL/GenBank/DDBJ whole genome shotgun (WGS) entry which is preliminary data.</text>
</comment>
<keyword evidence="4" id="KW-0067">ATP-binding</keyword>
<sequence>MSLFRICKPKKHPSSSSSSSSYSRIKVLLFNQSFISLYHQPLLFHHCRFITPAEDVPNPNPPFSTFIHSFKNLFSQQPLKFTATLYAKPFSSSSSAFSDDEHGVSNLTVVDSECDFDADVGKTVELLSVVDDEEEGCSNVVDSTMVELENGDCMVASDDDDDVGLERCEGYLGFTVLYTQVKKKKFVPFSNHIACTVEMASTDDLYDMAVIDEIQMMADPCRGYAWTRALLGLKADDIHLCGDPSVF</sequence>
<evidence type="ECO:0000256" key="1">
    <source>
        <dbReference type="ARBA" id="ARBA00022741"/>
    </source>
</evidence>
<dbReference type="PANTHER" id="PTHR12131:SF28">
    <property type="entry name" value="DEXH-BOX ATP-DEPENDENT RNA HELICASE DEXH18, MITOCHONDRIAL"/>
    <property type="match status" value="1"/>
</dbReference>
<dbReference type="GO" id="GO:0005524">
    <property type="term" value="F:ATP binding"/>
    <property type="evidence" value="ECO:0007669"/>
    <property type="project" value="UniProtKB-KW"/>
</dbReference>
<dbReference type="GO" id="GO:0016787">
    <property type="term" value="F:hydrolase activity"/>
    <property type="evidence" value="ECO:0007669"/>
    <property type="project" value="UniProtKB-KW"/>
</dbReference>